<evidence type="ECO:0000256" key="3">
    <source>
        <dbReference type="ARBA" id="ARBA00022691"/>
    </source>
</evidence>
<evidence type="ECO:0000313" key="7">
    <source>
        <dbReference type="EMBL" id="KAL0128187.1"/>
    </source>
</evidence>
<dbReference type="SUPFAM" id="SSF88697">
    <property type="entry name" value="PUA domain-like"/>
    <property type="match status" value="1"/>
</dbReference>
<evidence type="ECO:0000313" key="8">
    <source>
        <dbReference type="Proteomes" id="UP001430953"/>
    </source>
</evidence>
<dbReference type="Pfam" id="PF01189">
    <property type="entry name" value="Methyltr_RsmB-F"/>
    <property type="match status" value="1"/>
</dbReference>
<dbReference type="AlphaFoldDB" id="A0AAW2GNG9"/>
<feature type="binding site" evidence="5">
    <location>
        <position position="333"/>
    </location>
    <ligand>
        <name>S-adenosyl-L-methionine</name>
        <dbReference type="ChEBI" id="CHEBI:59789"/>
    </ligand>
</feature>
<dbReference type="PANTHER" id="PTHR22807:SF34">
    <property type="entry name" value="TRNA (CYTOSINE(72)-C(5))-METHYLTRANSFERASE NSUN6"/>
    <property type="match status" value="1"/>
</dbReference>
<feature type="binding site" evidence="5">
    <location>
        <begin position="254"/>
        <end position="260"/>
    </location>
    <ligand>
        <name>S-adenosyl-L-methionine</name>
        <dbReference type="ChEBI" id="CHEBI:59789"/>
    </ligand>
</feature>
<keyword evidence="2 5" id="KW-0808">Transferase</keyword>
<dbReference type="Gene3D" id="2.30.130.10">
    <property type="entry name" value="PUA domain"/>
    <property type="match status" value="1"/>
</dbReference>
<dbReference type="PANTHER" id="PTHR22807">
    <property type="entry name" value="NOP2 YEAST -RELATED NOL1/NOP2/FMU SUN DOMAIN-CONTAINING"/>
    <property type="match status" value="1"/>
</dbReference>
<feature type="binding site" evidence="5">
    <location>
        <position position="278"/>
    </location>
    <ligand>
        <name>S-adenosyl-L-methionine</name>
        <dbReference type="ChEBI" id="CHEBI:59789"/>
    </ligand>
</feature>
<dbReference type="Gene3D" id="3.40.50.150">
    <property type="entry name" value="Vaccinia Virus protein VP39"/>
    <property type="match status" value="1"/>
</dbReference>
<dbReference type="PROSITE" id="PS51686">
    <property type="entry name" value="SAM_MT_RSMB_NOP"/>
    <property type="match status" value="1"/>
</dbReference>
<dbReference type="GO" id="GO:0001510">
    <property type="term" value="P:RNA methylation"/>
    <property type="evidence" value="ECO:0007669"/>
    <property type="project" value="InterPro"/>
</dbReference>
<dbReference type="Proteomes" id="UP001430953">
    <property type="component" value="Unassembled WGS sequence"/>
</dbReference>
<feature type="domain" description="SAM-dependent MTase RsmB/NOP-type" evidence="6">
    <location>
        <begin position="152"/>
        <end position="456"/>
    </location>
</feature>
<dbReference type="InterPro" id="IPR015947">
    <property type="entry name" value="PUA-like_sf"/>
</dbReference>
<dbReference type="CDD" id="cd21150">
    <property type="entry name" value="PUA_NSun6-like"/>
    <property type="match status" value="1"/>
</dbReference>
<proteinExistence type="inferred from homology"/>
<name>A0AAW2GNG9_9HYME</name>
<comment type="caution">
    <text evidence="5">Lacks conserved residue(s) required for the propagation of feature annotation.</text>
</comment>
<keyword evidence="3 5" id="KW-0949">S-adenosyl-L-methionine</keyword>
<feature type="active site" description="Nucleophile" evidence="5">
    <location>
        <position position="383"/>
    </location>
</feature>
<dbReference type="GO" id="GO:0008173">
    <property type="term" value="F:RNA methyltransferase activity"/>
    <property type="evidence" value="ECO:0007669"/>
    <property type="project" value="InterPro"/>
</dbReference>
<comment type="caution">
    <text evidence="7">The sequence shown here is derived from an EMBL/GenBank/DDBJ whole genome shotgun (WGS) entry which is preliminary data.</text>
</comment>
<protein>
    <recommendedName>
        <fullName evidence="6">SAM-dependent MTase RsmB/NOP-type domain-containing protein</fullName>
    </recommendedName>
</protein>
<dbReference type="InterPro" id="IPR001678">
    <property type="entry name" value="MeTrfase_RsmB-F_NOP2_dom"/>
</dbReference>
<dbReference type="SUPFAM" id="SSF53335">
    <property type="entry name" value="S-adenosyl-L-methionine-dependent methyltransferases"/>
    <property type="match status" value="1"/>
</dbReference>
<dbReference type="CDD" id="cd02440">
    <property type="entry name" value="AdoMet_MTases"/>
    <property type="match status" value="1"/>
</dbReference>
<evidence type="ECO:0000256" key="1">
    <source>
        <dbReference type="ARBA" id="ARBA00022603"/>
    </source>
</evidence>
<organism evidence="7 8">
    <name type="scientific">Cardiocondyla obscurior</name>
    <dbReference type="NCBI Taxonomy" id="286306"/>
    <lineage>
        <taxon>Eukaryota</taxon>
        <taxon>Metazoa</taxon>
        <taxon>Ecdysozoa</taxon>
        <taxon>Arthropoda</taxon>
        <taxon>Hexapoda</taxon>
        <taxon>Insecta</taxon>
        <taxon>Pterygota</taxon>
        <taxon>Neoptera</taxon>
        <taxon>Endopterygota</taxon>
        <taxon>Hymenoptera</taxon>
        <taxon>Apocrita</taxon>
        <taxon>Aculeata</taxon>
        <taxon>Formicoidea</taxon>
        <taxon>Formicidae</taxon>
        <taxon>Myrmicinae</taxon>
        <taxon>Cardiocondyla</taxon>
    </lineage>
</organism>
<comment type="similarity">
    <text evidence="5">Belongs to the class I-like SAM-binding methyltransferase superfamily. RsmB/NOP family.</text>
</comment>
<evidence type="ECO:0000256" key="5">
    <source>
        <dbReference type="PROSITE-ProRule" id="PRU01023"/>
    </source>
</evidence>
<keyword evidence="8" id="KW-1185">Reference proteome</keyword>
<gene>
    <name evidence="7" type="ORF">PUN28_003443</name>
</gene>
<evidence type="ECO:0000259" key="6">
    <source>
        <dbReference type="PROSITE" id="PS51686"/>
    </source>
</evidence>
<sequence>MLHDLPQTPFKYKSVIHDELIADLSKVIINGEYLQQSEIEEKIKDLCKWMCTTPEKSIYRLDRFTDDYTNDLDNLYEALRQDDKPNPSIHFLPDLPKGIIAVNNWDSDVSLDLKRYPNEIIVDAACGAAVLRGSHVYAPGVIGMPNGLTVNTKVSVFADITGQCKKGLIKSYANSNKVYLGNGSLQQTRKQLFCKAATSPRGVAIIMTDVISRIPQLNVNNESLRPHALLQNLPSIVCSLVLNPQPGETILDMCAAPGNKTTHISLLMKGQGTIIALEKNPGKVVRFKEKCNDKNIKIFCYDATKAVIEEKHSSICIDGPPFEENYFDRILLDTPCSALGQRPQLYNTITSVQLHSYIPLQRSLFSTAIRLLKPKGTLVYSTCTVTIAENEGIIAWALKKFPELKLESVKDQIKTDKYGTRGYAIDGLTDENAKKVCRFGPESDSVGFFIACLTKCS</sequence>
<reference evidence="7 8" key="1">
    <citation type="submission" date="2023-03" db="EMBL/GenBank/DDBJ databases">
        <title>High recombination rates correlate with genetic variation in Cardiocondyla obscurior ants.</title>
        <authorList>
            <person name="Errbii M."/>
        </authorList>
    </citation>
    <scope>NUCLEOTIDE SEQUENCE [LARGE SCALE GENOMIC DNA]</scope>
    <source>
        <strain evidence="7">Alpha-2009</strain>
        <tissue evidence="7">Whole body</tissue>
    </source>
</reference>
<dbReference type="InterPro" id="IPR029063">
    <property type="entry name" value="SAM-dependent_MTases_sf"/>
</dbReference>
<keyword evidence="1 5" id="KW-0489">Methyltransferase</keyword>
<dbReference type="PRINTS" id="PR02008">
    <property type="entry name" value="RCMTFAMILY"/>
</dbReference>
<keyword evidence="4 5" id="KW-0694">RNA-binding</keyword>
<dbReference type="InterPro" id="IPR036974">
    <property type="entry name" value="PUA_sf"/>
</dbReference>
<evidence type="ECO:0000256" key="4">
    <source>
        <dbReference type="ARBA" id="ARBA00022884"/>
    </source>
</evidence>
<accession>A0AAW2GNG9</accession>
<evidence type="ECO:0000256" key="2">
    <source>
        <dbReference type="ARBA" id="ARBA00022679"/>
    </source>
</evidence>
<dbReference type="GO" id="GO:0003723">
    <property type="term" value="F:RNA binding"/>
    <property type="evidence" value="ECO:0007669"/>
    <property type="project" value="UniProtKB-UniRule"/>
</dbReference>
<dbReference type="InterPro" id="IPR023267">
    <property type="entry name" value="RCMT"/>
</dbReference>
<dbReference type="InterPro" id="IPR049560">
    <property type="entry name" value="MeTrfase_RsmB-F_NOP2_cat"/>
</dbReference>
<dbReference type="PROSITE" id="PS50890">
    <property type="entry name" value="PUA"/>
    <property type="match status" value="1"/>
</dbReference>
<dbReference type="EMBL" id="JADYXP020000003">
    <property type="protein sequence ID" value="KAL0128187.1"/>
    <property type="molecule type" value="Genomic_DNA"/>
</dbReference>